<dbReference type="EMBL" id="MIPT01000001">
    <property type="protein sequence ID" value="OHT20685.1"/>
    <property type="molecule type" value="Genomic_DNA"/>
</dbReference>
<dbReference type="OrthoDB" id="7580805at2"/>
<reference evidence="2 3" key="1">
    <citation type="submission" date="2016-09" db="EMBL/GenBank/DDBJ databases">
        <title>Metabolic pathway, cell adaptation mechanisms and a novel monoxygenase revealed through proteogenomic-transcription analysis of a Sphingomonas haloaromaticamans strain degrading the fungicide ortho-phenylphenol.</title>
        <authorList>
            <person name="Perruchon C."/>
            <person name="Papadopoulou E.S."/>
            <person name="Rousidou C."/>
            <person name="Vasileiadis S."/>
            <person name="Tanou G."/>
            <person name="Amoutzias G."/>
            <person name="Molassiotis A."/>
            <person name="Karpouzas D.G."/>
        </authorList>
    </citation>
    <scope>NUCLEOTIDE SEQUENCE [LARGE SCALE GENOMIC DNA]</scope>
    <source>
        <strain evidence="2 3">P3</strain>
    </source>
</reference>
<gene>
    <name evidence="2" type="ORF">BHE75_02685</name>
</gene>
<protein>
    <submittedName>
        <fullName evidence="2">Uncharacterized protein</fullName>
    </submittedName>
</protein>
<accession>A0A1S1HEQ4</accession>
<organism evidence="2 3">
    <name type="scientific">Edaphosphingomonas haloaromaticamans</name>
    <dbReference type="NCBI Taxonomy" id="653954"/>
    <lineage>
        <taxon>Bacteria</taxon>
        <taxon>Pseudomonadati</taxon>
        <taxon>Pseudomonadota</taxon>
        <taxon>Alphaproteobacteria</taxon>
        <taxon>Sphingomonadales</taxon>
        <taxon>Rhizorhabdaceae</taxon>
        <taxon>Edaphosphingomonas</taxon>
    </lineage>
</organism>
<name>A0A1S1HEQ4_9SPHN</name>
<sequence>MRRYDARDITEHHYRALRLLLTLNMAEAHIVVRSKRAWPPPISFSPRQPETHVPGDAIN</sequence>
<evidence type="ECO:0000313" key="2">
    <source>
        <dbReference type="EMBL" id="OHT20685.1"/>
    </source>
</evidence>
<feature type="region of interest" description="Disordered" evidence="1">
    <location>
        <begin position="39"/>
        <end position="59"/>
    </location>
</feature>
<dbReference type="RefSeq" id="WP_139181723.1">
    <property type="nucleotide sequence ID" value="NZ_MIPT01000001.1"/>
</dbReference>
<keyword evidence="3" id="KW-1185">Reference proteome</keyword>
<dbReference type="Proteomes" id="UP000179467">
    <property type="component" value="Unassembled WGS sequence"/>
</dbReference>
<proteinExistence type="predicted"/>
<comment type="caution">
    <text evidence="2">The sequence shown here is derived from an EMBL/GenBank/DDBJ whole genome shotgun (WGS) entry which is preliminary data.</text>
</comment>
<evidence type="ECO:0000313" key="3">
    <source>
        <dbReference type="Proteomes" id="UP000179467"/>
    </source>
</evidence>
<evidence type="ECO:0000256" key="1">
    <source>
        <dbReference type="SAM" id="MobiDB-lite"/>
    </source>
</evidence>
<dbReference type="AlphaFoldDB" id="A0A1S1HEQ4"/>